<keyword evidence="1" id="KW-0648">Protein biosynthesis</keyword>
<dbReference type="PANTHER" id="PTHR11673">
    <property type="entry name" value="TRANSLATION INITIATION FACTOR 5A FAMILY MEMBER"/>
    <property type="match status" value="1"/>
</dbReference>
<comment type="caution">
    <text evidence="4">The sequence shown here is derived from an EMBL/GenBank/DDBJ whole genome shotgun (WGS) entry which is preliminary data.</text>
</comment>
<dbReference type="Gene3D" id="2.30.30.30">
    <property type="match status" value="1"/>
</dbReference>
<dbReference type="NCBIfam" id="TIGR00037">
    <property type="entry name" value="eIF_5A"/>
    <property type="match status" value="1"/>
</dbReference>
<dbReference type="PIRSF" id="PIRSF003025">
    <property type="entry name" value="eIF5A"/>
    <property type="match status" value="1"/>
</dbReference>
<dbReference type="InterPro" id="IPR001884">
    <property type="entry name" value="IF5A-like"/>
</dbReference>
<dbReference type="SUPFAM" id="SSF50249">
    <property type="entry name" value="Nucleic acid-binding proteins"/>
    <property type="match status" value="1"/>
</dbReference>
<feature type="domain" description="Translation initiation factor 5A C-terminal" evidence="3">
    <location>
        <begin position="84"/>
        <end position="153"/>
    </location>
</feature>
<keyword evidence="4" id="KW-0396">Initiation factor</keyword>
<evidence type="ECO:0000256" key="2">
    <source>
        <dbReference type="SAM" id="MobiDB-lite"/>
    </source>
</evidence>
<name>A0ABR4HA23_9EURO</name>
<accession>A0ABR4HA23</accession>
<dbReference type="SUPFAM" id="SSF50104">
    <property type="entry name" value="Translation proteins SH3-like domain"/>
    <property type="match status" value="1"/>
</dbReference>
<evidence type="ECO:0000313" key="5">
    <source>
        <dbReference type="Proteomes" id="UP001610334"/>
    </source>
</evidence>
<reference evidence="4 5" key="1">
    <citation type="submission" date="2024-07" db="EMBL/GenBank/DDBJ databases">
        <title>Section-level genome sequencing and comparative genomics of Aspergillus sections Usti and Cavernicolus.</title>
        <authorList>
            <consortium name="Lawrence Berkeley National Laboratory"/>
            <person name="Nybo J.L."/>
            <person name="Vesth T.C."/>
            <person name="Theobald S."/>
            <person name="Frisvad J.C."/>
            <person name="Larsen T.O."/>
            <person name="Kjaerboelling I."/>
            <person name="Rothschild-Mancinelli K."/>
            <person name="Lyhne E.K."/>
            <person name="Kogle M.E."/>
            <person name="Barry K."/>
            <person name="Clum A."/>
            <person name="Na H."/>
            <person name="Ledsgaard L."/>
            <person name="Lin J."/>
            <person name="Lipzen A."/>
            <person name="Kuo A."/>
            <person name="Riley R."/>
            <person name="Mondo S."/>
            <person name="Labutti K."/>
            <person name="Haridas S."/>
            <person name="Pangalinan J."/>
            <person name="Salamov A.A."/>
            <person name="Simmons B.A."/>
            <person name="Magnuson J.K."/>
            <person name="Chen J."/>
            <person name="Drula E."/>
            <person name="Henrissat B."/>
            <person name="Wiebenga A."/>
            <person name="Lubbers R.J."/>
            <person name="Gomes A.C."/>
            <person name="Makela M.R."/>
            <person name="Stajich J."/>
            <person name="Grigoriev I.V."/>
            <person name="Mortensen U.H."/>
            <person name="De Vries R.P."/>
            <person name="Baker S.E."/>
            <person name="Andersen M.R."/>
        </authorList>
    </citation>
    <scope>NUCLEOTIDE SEQUENCE [LARGE SCALE GENOMIC DNA]</scope>
    <source>
        <strain evidence="4 5">CBS 588.65</strain>
    </source>
</reference>
<dbReference type="InterPro" id="IPR048670">
    <property type="entry name" value="IF5A-like_N"/>
</dbReference>
<evidence type="ECO:0000259" key="3">
    <source>
        <dbReference type="SMART" id="SM01376"/>
    </source>
</evidence>
<dbReference type="InterPro" id="IPR014722">
    <property type="entry name" value="Rib_uL2_dom2"/>
</dbReference>
<gene>
    <name evidence="4" type="ORF">BJX63DRAFT_421881</name>
</gene>
<feature type="region of interest" description="Disordered" evidence="2">
    <location>
        <begin position="1"/>
        <end position="24"/>
    </location>
</feature>
<evidence type="ECO:0000313" key="4">
    <source>
        <dbReference type="EMBL" id="KAL2812319.1"/>
    </source>
</evidence>
<organism evidence="4 5">
    <name type="scientific">Aspergillus granulosus</name>
    <dbReference type="NCBI Taxonomy" id="176169"/>
    <lineage>
        <taxon>Eukaryota</taxon>
        <taxon>Fungi</taxon>
        <taxon>Dikarya</taxon>
        <taxon>Ascomycota</taxon>
        <taxon>Pezizomycotina</taxon>
        <taxon>Eurotiomycetes</taxon>
        <taxon>Eurotiomycetidae</taxon>
        <taxon>Eurotiales</taxon>
        <taxon>Aspergillaceae</taxon>
        <taxon>Aspergillus</taxon>
        <taxon>Aspergillus subgen. Nidulantes</taxon>
    </lineage>
</organism>
<comment type="PTM">
    <text evidence="1">eIF-5A seems to be the only eukaryotic protein to have a hypusine residue which is a post-translational modification of a lysine by the addition of a butylamino group.</text>
</comment>
<dbReference type="GO" id="GO:0003743">
    <property type="term" value="F:translation initiation factor activity"/>
    <property type="evidence" value="ECO:0007669"/>
    <property type="project" value="UniProtKB-KW"/>
</dbReference>
<keyword evidence="1" id="KW-0385">Hypusine</keyword>
<protein>
    <recommendedName>
        <fullName evidence="1">Eukaryotic translation initiation factor 5A</fullName>
        <shortName evidence="1">eIF-5A</shortName>
    </recommendedName>
</protein>
<dbReference type="InterPro" id="IPR008991">
    <property type="entry name" value="Translation_prot_SH3-like_sf"/>
</dbReference>
<evidence type="ECO:0000256" key="1">
    <source>
        <dbReference type="RuleBase" id="RU362005"/>
    </source>
</evidence>
<comment type="function">
    <text evidence="1">Translation factor that promotes translation elongation and termination, particularly upon ribosome stalling at specific amino acid sequence contexts. Binds between the exit (E) and peptidyl (P) site of the ribosome and promotes rescue of stalled ribosome: specifically required for efficient translation of polyproline-containing peptides as well as other motifs that stall the ribosome. Acts as ribosome quality control (RQC) cofactor by joining the RQC complex to facilitate peptidyl transfer during CAT tailing step.</text>
</comment>
<sequence>MPSSERELPNTYDRESQTVSVNNSSLRKGGHVVIKGRPCKLVEVTTSQVGKRGNSKIHLIGLDIFTGRNFEDVVVSTAQSDAPIVRRSEYQLVRIDGTGGHLVLKDTDGNTKGDVRLPELETGQAIRDYVRRGNSAMVTVISALGQEEWISARSS</sequence>
<proteinExistence type="inferred from homology"/>
<dbReference type="InterPro" id="IPR012340">
    <property type="entry name" value="NA-bd_OB-fold"/>
</dbReference>
<dbReference type="InterPro" id="IPR020189">
    <property type="entry name" value="IF5A_C"/>
</dbReference>
<keyword evidence="5" id="KW-1185">Reference proteome</keyword>
<dbReference type="EMBL" id="JBFXLT010000049">
    <property type="protein sequence ID" value="KAL2812319.1"/>
    <property type="molecule type" value="Genomic_DNA"/>
</dbReference>
<feature type="compositionally biased region" description="Basic and acidic residues" evidence="2">
    <location>
        <begin position="1"/>
        <end position="16"/>
    </location>
</feature>
<dbReference type="Proteomes" id="UP001610334">
    <property type="component" value="Unassembled WGS sequence"/>
</dbReference>
<comment type="similarity">
    <text evidence="1">Belongs to the eIF-5A family.</text>
</comment>
<dbReference type="Pfam" id="PF01287">
    <property type="entry name" value="eIF-5a"/>
    <property type="match status" value="1"/>
</dbReference>
<dbReference type="SMART" id="SM01376">
    <property type="entry name" value="eIF-5a"/>
    <property type="match status" value="1"/>
</dbReference>
<dbReference type="Pfam" id="PF21485">
    <property type="entry name" value="IF5A-like_N"/>
    <property type="match status" value="1"/>
</dbReference>
<dbReference type="Gene3D" id="2.40.50.140">
    <property type="entry name" value="Nucleic acid-binding proteins"/>
    <property type="match status" value="1"/>
</dbReference>